<dbReference type="GO" id="GO:0001046">
    <property type="term" value="F:core promoter sequence-specific DNA binding"/>
    <property type="evidence" value="ECO:0007669"/>
    <property type="project" value="TreeGrafter"/>
</dbReference>
<dbReference type="InterPro" id="IPR022042">
    <property type="entry name" value="snRNA-activating_su3"/>
</dbReference>
<keyword evidence="8" id="KW-1185">Reference proteome</keyword>
<proteinExistence type="inferred from homology"/>
<dbReference type="AlphaFoldDB" id="A0A8H5I164"/>
<dbReference type="GO" id="GO:0005634">
    <property type="term" value="C:nucleus"/>
    <property type="evidence" value="ECO:0007669"/>
    <property type="project" value="UniProtKB-SubCell"/>
</dbReference>
<accession>A0A8H5I164</accession>
<dbReference type="PANTHER" id="PTHR13421:SF16">
    <property type="entry name" value="SNRNA-ACTIVATING PROTEIN COMPLEX SUBUNIT 3"/>
    <property type="match status" value="1"/>
</dbReference>
<comment type="similarity">
    <text evidence="2">Belongs to the SNAPC3/SRD2 family.</text>
</comment>
<evidence type="ECO:0000256" key="5">
    <source>
        <dbReference type="ARBA" id="ARBA00023163"/>
    </source>
</evidence>
<organism evidence="7 8">
    <name type="scientific">Collybiopsis confluens</name>
    <dbReference type="NCBI Taxonomy" id="2823264"/>
    <lineage>
        <taxon>Eukaryota</taxon>
        <taxon>Fungi</taxon>
        <taxon>Dikarya</taxon>
        <taxon>Basidiomycota</taxon>
        <taxon>Agaricomycotina</taxon>
        <taxon>Agaricomycetes</taxon>
        <taxon>Agaricomycetidae</taxon>
        <taxon>Agaricales</taxon>
        <taxon>Marasmiineae</taxon>
        <taxon>Omphalotaceae</taxon>
        <taxon>Collybiopsis</taxon>
    </lineage>
</organism>
<dbReference type="Pfam" id="PF12251">
    <property type="entry name" value="SNAPC3"/>
    <property type="match status" value="1"/>
</dbReference>
<evidence type="ECO:0000313" key="7">
    <source>
        <dbReference type="EMBL" id="KAF5393256.1"/>
    </source>
</evidence>
<dbReference type="GO" id="GO:0019185">
    <property type="term" value="C:snRNA-activating protein complex"/>
    <property type="evidence" value="ECO:0007669"/>
    <property type="project" value="TreeGrafter"/>
</dbReference>
<comment type="subcellular location">
    <subcellularLocation>
        <location evidence="1">Nucleus</location>
    </subcellularLocation>
</comment>
<gene>
    <name evidence="7" type="ORF">D9757_000760</name>
</gene>
<evidence type="ECO:0000313" key="8">
    <source>
        <dbReference type="Proteomes" id="UP000518752"/>
    </source>
</evidence>
<dbReference type="GO" id="GO:0042795">
    <property type="term" value="P:snRNA transcription by RNA polymerase II"/>
    <property type="evidence" value="ECO:0007669"/>
    <property type="project" value="TreeGrafter"/>
</dbReference>
<evidence type="ECO:0000256" key="4">
    <source>
        <dbReference type="ARBA" id="ARBA00023125"/>
    </source>
</evidence>
<reference evidence="7 8" key="1">
    <citation type="journal article" date="2020" name="ISME J.">
        <title>Uncovering the hidden diversity of litter-decomposition mechanisms in mushroom-forming fungi.</title>
        <authorList>
            <person name="Floudas D."/>
            <person name="Bentzer J."/>
            <person name="Ahren D."/>
            <person name="Johansson T."/>
            <person name="Persson P."/>
            <person name="Tunlid A."/>
        </authorList>
    </citation>
    <scope>NUCLEOTIDE SEQUENCE [LARGE SCALE GENOMIC DNA]</scope>
    <source>
        <strain evidence="7 8">CBS 406.79</strain>
    </source>
</reference>
<dbReference type="GO" id="GO:0003681">
    <property type="term" value="F:bent DNA binding"/>
    <property type="evidence" value="ECO:0007669"/>
    <property type="project" value="TreeGrafter"/>
</dbReference>
<keyword evidence="4" id="KW-0238">DNA-binding</keyword>
<dbReference type="GO" id="GO:0001006">
    <property type="term" value="F:RNA polymerase III type 3 promoter sequence-specific DNA binding"/>
    <property type="evidence" value="ECO:0007669"/>
    <property type="project" value="TreeGrafter"/>
</dbReference>
<sequence>MNARLEYMLSSEFGPPSEPIDLKKFRQDADALTHTVPDVLDSEGHRLAVAEECSVHDIHASITDIWNNPKLSAYLYTSHDKAIAALHGTKSSKLAKTRKKTLTISASHDELQEIREIQAKLDAVSLSSWKLMPDAAIFTRPPRNSDYNTLTATKTAESSVDFRLDADSADVLITITAHSKVQWRTSIFNKTSQHVLEASQSLGDLFEAIPCVSNELPEEILASDHVIGYKETCGMGGSSGCVILVDDLVYGDGLNEEDYADKVMQHLKITKSTSNIKKAKTTLHDTPLSSLVLQLNVPYWLLHQGNCEHFIVIDEIRNVLDPFSSFQRTKFRY</sequence>
<keyword evidence="6" id="KW-0539">Nucleus</keyword>
<dbReference type="GO" id="GO:0042796">
    <property type="term" value="P:snRNA transcription by RNA polymerase III"/>
    <property type="evidence" value="ECO:0007669"/>
    <property type="project" value="TreeGrafter"/>
</dbReference>
<dbReference type="PANTHER" id="PTHR13421">
    <property type="entry name" value="SNRNA-ACTIVATING PROTEIN COMPLEX SUBUNIT 3"/>
    <property type="match status" value="1"/>
</dbReference>
<evidence type="ECO:0000256" key="2">
    <source>
        <dbReference type="ARBA" id="ARBA00010410"/>
    </source>
</evidence>
<evidence type="ECO:0000256" key="3">
    <source>
        <dbReference type="ARBA" id="ARBA00023015"/>
    </source>
</evidence>
<dbReference type="OrthoDB" id="3437960at2759"/>
<evidence type="ECO:0008006" key="9">
    <source>
        <dbReference type="Google" id="ProtNLM"/>
    </source>
</evidence>
<comment type="caution">
    <text evidence="7">The sequence shown here is derived from an EMBL/GenBank/DDBJ whole genome shotgun (WGS) entry which is preliminary data.</text>
</comment>
<protein>
    <recommendedName>
        <fullName evidence="9">snRNA-activating protein complex subunit 3</fullName>
    </recommendedName>
</protein>
<name>A0A8H5I164_9AGAR</name>
<keyword evidence="3" id="KW-0805">Transcription regulation</keyword>
<keyword evidence="5" id="KW-0804">Transcription</keyword>
<evidence type="ECO:0000256" key="1">
    <source>
        <dbReference type="ARBA" id="ARBA00004123"/>
    </source>
</evidence>
<dbReference type="GO" id="GO:0000978">
    <property type="term" value="F:RNA polymerase II cis-regulatory region sequence-specific DNA binding"/>
    <property type="evidence" value="ECO:0007669"/>
    <property type="project" value="TreeGrafter"/>
</dbReference>
<evidence type="ECO:0000256" key="6">
    <source>
        <dbReference type="ARBA" id="ARBA00023242"/>
    </source>
</evidence>
<dbReference type="Proteomes" id="UP000518752">
    <property type="component" value="Unassembled WGS sequence"/>
</dbReference>
<dbReference type="EMBL" id="JAACJN010000002">
    <property type="protein sequence ID" value="KAF5393256.1"/>
    <property type="molecule type" value="Genomic_DNA"/>
</dbReference>